<dbReference type="Proteomes" id="UP000681317">
    <property type="component" value="Chromosome"/>
</dbReference>
<organism evidence="8 9">
    <name type="scientific">Noviluteimonas caseinilytica</name>
    <dbReference type="NCBI Taxonomy" id="2675101"/>
    <lineage>
        <taxon>Bacteria</taxon>
        <taxon>Pseudomonadati</taxon>
        <taxon>Pseudomonadota</taxon>
        <taxon>Gammaproteobacteria</taxon>
        <taxon>Lysobacterales</taxon>
        <taxon>Lysobacteraceae</taxon>
        <taxon>Noviluteimonas</taxon>
    </lineage>
</organism>
<keyword evidence="2 4" id="KW-0479">Metal-binding</keyword>
<keyword evidence="3 4" id="KW-0408">Iron</keyword>
<keyword evidence="9" id="KW-1185">Reference proteome</keyword>
<proteinExistence type="predicted"/>
<dbReference type="InterPro" id="IPR036909">
    <property type="entry name" value="Cyt_c-like_dom_sf"/>
</dbReference>
<evidence type="ECO:0000256" key="4">
    <source>
        <dbReference type="PROSITE-ProRule" id="PRU00433"/>
    </source>
</evidence>
<evidence type="ECO:0000259" key="7">
    <source>
        <dbReference type="PROSITE" id="PS51007"/>
    </source>
</evidence>
<evidence type="ECO:0000256" key="3">
    <source>
        <dbReference type="ARBA" id="ARBA00023004"/>
    </source>
</evidence>
<feature type="compositionally biased region" description="Pro residues" evidence="5">
    <location>
        <begin position="157"/>
        <end position="179"/>
    </location>
</feature>
<name>A0ABN6FYI0_9GAMM</name>
<dbReference type="EMBL" id="AP024545">
    <property type="protein sequence ID" value="BCT92867.1"/>
    <property type="molecule type" value="Genomic_DNA"/>
</dbReference>
<reference evidence="8 9" key="1">
    <citation type="submission" date="2021-03" db="EMBL/GenBank/DDBJ databases">
        <title>Complete Genome Sequences of Two Lysobacter Strains Isolated from Sea Water (Lysobacter caseinilyticus) and Soil (Lysobacter helvus) in South Korea.</title>
        <authorList>
            <person name="Watanabe Y."/>
            <person name="Arakawa K."/>
        </authorList>
    </citation>
    <scope>NUCLEOTIDE SEQUENCE [LARGE SCALE GENOMIC DNA]</scope>
    <source>
        <strain evidence="8 9">KVB24</strain>
    </source>
</reference>
<keyword evidence="1 4" id="KW-0349">Heme</keyword>
<gene>
    <name evidence="8" type="ORF">LYSCAS_18910</name>
</gene>
<evidence type="ECO:0000313" key="8">
    <source>
        <dbReference type="EMBL" id="BCT92867.1"/>
    </source>
</evidence>
<sequence>MRASILLVPSVLVLALSACKPAATDATAADAPAAVAVATAGPSDAELLAQGEYLVRIAGCNDCHTPGWAQNGGDAPRDQWLVGSKVGWNGPWGTTYAANLRLKAADMDDKKWLEYTANLHTRPIMPDFALRAMKEQDRLAIFRFIKSLGPGGEPAPAYLPPGQTPPVPYFEANLPPPPAAAQADAKPAAAG</sequence>
<dbReference type="PROSITE" id="PS51007">
    <property type="entry name" value="CYTC"/>
    <property type="match status" value="1"/>
</dbReference>
<dbReference type="InterPro" id="IPR009056">
    <property type="entry name" value="Cyt_c-like_dom"/>
</dbReference>
<evidence type="ECO:0000256" key="6">
    <source>
        <dbReference type="SAM" id="SignalP"/>
    </source>
</evidence>
<keyword evidence="6" id="KW-0732">Signal</keyword>
<feature type="domain" description="Cytochrome c" evidence="7">
    <location>
        <begin position="46"/>
        <end position="149"/>
    </location>
</feature>
<dbReference type="Gene3D" id="1.10.760.10">
    <property type="entry name" value="Cytochrome c-like domain"/>
    <property type="match status" value="1"/>
</dbReference>
<dbReference type="PROSITE" id="PS51257">
    <property type="entry name" value="PROKAR_LIPOPROTEIN"/>
    <property type="match status" value="1"/>
</dbReference>
<feature type="compositionally biased region" description="Low complexity" evidence="5">
    <location>
        <begin position="180"/>
        <end position="191"/>
    </location>
</feature>
<accession>A0ABN6FYI0</accession>
<feature type="region of interest" description="Disordered" evidence="5">
    <location>
        <begin position="153"/>
        <end position="191"/>
    </location>
</feature>
<dbReference type="RefSeq" id="WP_213433829.1">
    <property type="nucleotide sequence ID" value="NZ_AP024545.1"/>
</dbReference>
<protein>
    <recommendedName>
        <fullName evidence="7">Cytochrome c domain-containing protein</fullName>
    </recommendedName>
</protein>
<evidence type="ECO:0000256" key="2">
    <source>
        <dbReference type="ARBA" id="ARBA00022723"/>
    </source>
</evidence>
<evidence type="ECO:0000256" key="5">
    <source>
        <dbReference type="SAM" id="MobiDB-lite"/>
    </source>
</evidence>
<evidence type="ECO:0000313" key="9">
    <source>
        <dbReference type="Proteomes" id="UP000681317"/>
    </source>
</evidence>
<evidence type="ECO:0000256" key="1">
    <source>
        <dbReference type="ARBA" id="ARBA00022617"/>
    </source>
</evidence>
<feature type="chain" id="PRO_5046494286" description="Cytochrome c domain-containing protein" evidence="6">
    <location>
        <begin position="23"/>
        <end position="191"/>
    </location>
</feature>
<dbReference type="SUPFAM" id="SSF46626">
    <property type="entry name" value="Cytochrome c"/>
    <property type="match status" value="1"/>
</dbReference>
<feature type="signal peptide" evidence="6">
    <location>
        <begin position="1"/>
        <end position="22"/>
    </location>
</feature>